<dbReference type="Gene3D" id="2.40.50.90">
    <property type="match status" value="1"/>
</dbReference>
<sequence>MNGTSAKTIVPEPIKMKNGNGTISDNNNDHSGLITAKIKEDFLDAKQGPEAGLLSKLKSNLVDVIVCNAVGPHNFCIQDYRQSDNLKMLEKTMTDFYTEYAKIKPPMNHKEVILEGFYAAKLASRSHWVRVQIVKPFSPDKPQIMVYLIDHGSFEMADAAQLRHLRRPYVEKLPSQAYRAKLHFLGAAGNLWEPEACNRFQKDVEGKPFCAIIVEESKDDLLQGQPIIFSLVLIDTSGPQDRYVHQSYINIKRGR</sequence>
<dbReference type="InterPro" id="IPR050621">
    <property type="entry name" value="Tudor_domain_containing"/>
</dbReference>
<evidence type="ECO:0000259" key="2">
    <source>
        <dbReference type="Pfam" id="PF00567"/>
    </source>
</evidence>
<dbReference type="PANTHER" id="PTHR22948">
    <property type="entry name" value="TUDOR DOMAIN CONTAINING PROTEIN"/>
    <property type="match status" value="1"/>
</dbReference>
<dbReference type="Proteomes" id="UP001642540">
    <property type="component" value="Unassembled WGS sequence"/>
</dbReference>
<dbReference type="InterPro" id="IPR035437">
    <property type="entry name" value="SNase_OB-fold_sf"/>
</dbReference>
<dbReference type="EMBL" id="CAXLJM020000022">
    <property type="protein sequence ID" value="CAL8088301.1"/>
    <property type="molecule type" value="Genomic_DNA"/>
</dbReference>
<protein>
    <recommendedName>
        <fullName evidence="2">Tudor domain-containing protein</fullName>
    </recommendedName>
</protein>
<dbReference type="Gene3D" id="2.30.30.140">
    <property type="match status" value="1"/>
</dbReference>
<feature type="compositionally biased region" description="Polar residues" evidence="1">
    <location>
        <begin position="19"/>
        <end position="28"/>
    </location>
</feature>
<accession>A0ABP1Q3S5</accession>
<dbReference type="InterPro" id="IPR002999">
    <property type="entry name" value="Tudor"/>
</dbReference>
<evidence type="ECO:0000313" key="4">
    <source>
        <dbReference type="Proteomes" id="UP001642540"/>
    </source>
</evidence>
<dbReference type="SUPFAM" id="SSF63748">
    <property type="entry name" value="Tudor/PWWP/MBT"/>
    <property type="match status" value="1"/>
</dbReference>
<dbReference type="PANTHER" id="PTHR22948:SF29">
    <property type="entry name" value="FI02030P-RELATED"/>
    <property type="match status" value="1"/>
</dbReference>
<keyword evidence="4" id="KW-1185">Reference proteome</keyword>
<comment type="caution">
    <text evidence="3">The sequence shown here is derived from an EMBL/GenBank/DDBJ whole genome shotgun (WGS) entry which is preliminary data.</text>
</comment>
<evidence type="ECO:0000313" key="3">
    <source>
        <dbReference type="EMBL" id="CAL8088301.1"/>
    </source>
</evidence>
<name>A0ABP1Q3S5_9HEXA</name>
<reference evidence="3 4" key="1">
    <citation type="submission" date="2024-08" db="EMBL/GenBank/DDBJ databases">
        <authorList>
            <person name="Cucini C."/>
            <person name="Frati F."/>
        </authorList>
    </citation>
    <scope>NUCLEOTIDE SEQUENCE [LARGE SCALE GENOMIC DNA]</scope>
</reference>
<evidence type="ECO:0000256" key="1">
    <source>
        <dbReference type="SAM" id="MobiDB-lite"/>
    </source>
</evidence>
<feature type="domain" description="Tudor" evidence="2">
    <location>
        <begin position="59"/>
        <end position="183"/>
    </location>
</feature>
<proteinExistence type="predicted"/>
<dbReference type="Pfam" id="PF00567">
    <property type="entry name" value="TUDOR"/>
    <property type="match status" value="1"/>
</dbReference>
<feature type="region of interest" description="Disordered" evidence="1">
    <location>
        <begin position="1"/>
        <end position="28"/>
    </location>
</feature>
<organism evidence="3 4">
    <name type="scientific">Orchesella dallaii</name>
    <dbReference type="NCBI Taxonomy" id="48710"/>
    <lineage>
        <taxon>Eukaryota</taxon>
        <taxon>Metazoa</taxon>
        <taxon>Ecdysozoa</taxon>
        <taxon>Arthropoda</taxon>
        <taxon>Hexapoda</taxon>
        <taxon>Collembola</taxon>
        <taxon>Entomobryomorpha</taxon>
        <taxon>Entomobryoidea</taxon>
        <taxon>Orchesellidae</taxon>
        <taxon>Orchesellinae</taxon>
        <taxon>Orchesella</taxon>
    </lineage>
</organism>
<gene>
    <name evidence="3" type="ORF">ODALV1_LOCUS7011</name>
</gene>